<dbReference type="EMBL" id="BARW01024947">
    <property type="protein sequence ID" value="GAI97724.1"/>
    <property type="molecule type" value="Genomic_DNA"/>
</dbReference>
<dbReference type="Gene3D" id="3.90.1530.30">
    <property type="match status" value="1"/>
</dbReference>
<feature type="domain" description="ParB-like N-terminal" evidence="1">
    <location>
        <begin position="5"/>
        <end position="95"/>
    </location>
</feature>
<dbReference type="Pfam" id="PF02195">
    <property type="entry name" value="ParB_N"/>
    <property type="match status" value="1"/>
</dbReference>
<comment type="caution">
    <text evidence="2">The sequence shown here is derived from an EMBL/GenBank/DDBJ whole genome shotgun (WGS) entry which is preliminary data.</text>
</comment>
<dbReference type="SMART" id="SM00470">
    <property type="entry name" value="ParB"/>
    <property type="match status" value="1"/>
</dbReference>
<evidence type="ECO:0000313" key="2">
    <source>
        <dbReference type="EMBL" id="GAI97724.1"/>
    </source>
</evidence>
<organism evidence="2">
    <name type="scientific">marine sediment metagenome</name>
    <dbReference type="NCBI Taxonomy" id="412755"/>
    <lineage>
        <taxon>unclassified sequences</taxon>
        <taxon>metagenomes</taxon>
        <taxon>ecological metagenomes</taxon>
    </lineage>
</organism>
<dbReference type="InterPro" id="IPR036086">
    <property type="entry name" value="ParB/Sulfiredoxin_sf"/>
</dbReference>
<dbReference type="InterPro" id="IPR003115">
    <property type="entry name" value="ParB_N"/>
</dbReference>
<name>X1UZC4_9ZZZZ</name>
<proteinExistence type="predicted"/>
<protein>
    <recommendedName>
        <fullName evidence="1">ParB-like N-terminal domain-containing protein</fullName>
    </recommendedName>
</protein>
<sequence>MAELKTIPLDHLIIPEVRASSRLTPEQAEFFEATVEEFGIIQDPVVRNLPDGFYELIAGRTRILELAKGGAREVQVKVVEADEDTALFMHLAENVARGSVDPVSIAKVIDKLVKMAIPVAEIARKLGRSETWVRRTHQLLELPEAED</sequence>
<reference evidence="2" key="1">
    <citation type="journal article" date="2014" name="Front. Microbiol.">
        <title>High frequency of phylogenetically diverse reductive dehalogenase-homologous genes in deep subseafloor sedimentary metagenomes.</title>
        <authorList>
            <person name="Kawai M."/>
            <person name="Futagami T."/>
            <person name="Toyoda A."/>
            <person name="Takaki Y."/>
            <person name="Nishi S."/>
            <person name="Hori S."/>
            <person name="Arai W."/>
            <person name="Tsubouchi T."/>
            <person name="Morono Y."/>
            <person name="Uchiyama I."/>
            <person name="Ito T."/>
            <person name="Fujiyama A."/>
            <person name="Inagaki F."/>
            <person name="Takami H."/>
        </authorList>
    </citation>
    <scope>NUCLEOTIDE SEQUENCE</scope>
    <source>
        <strain evidence="2">Expedition CK06-06</strain>
    </source>
</reference>
<dbReference type="SUPFAM" id="SSF110849">
    <property type="entry name" value="ParB/Sulfiredoxin"/>
    <property type="match status" value="1"/>
</dbReference>
<dbReference type="PANTHER" id="PTHR33375">
    <property type="entry name" value="CHROMOSOME-PARTITIONING PROTEIN PARB-RELATED"/>
    <property type="match status" value="1"/>
</dbReference>
<dbReference type="GO" id="GO:0007059">
    <property type="term" value="P:chromosome segregation"/>
    <property type="evidence" value="ECO:0007669"/>
    <property type="project" value="TreeGrafter"/>
</dbReference>
<accession>X1UZC4</accession>
<dbReference type="AlphaFoldDB" id="X1UZC4"/>
<gene>
    <name evidence="2" type="ORF">S12H4_41008</name>
</gene>
<dbReference type="GO" id="GO:0005694">
    <property type="term" value="C:chromosome"/>
    <property type="evidence" value="ECO:0007669"/>
    <property type="project" value="TreeGrafter"/>
</dbReference>
<dbReference type="PANTHER" id="PTHR33375:SF1">
    <property type="entry name" value="CHROMOSOME-PARTITIONING PROTEIN PARB-RELATED"/>
    <property type="match status" value="1"/>
</dbReference>
<dbReference type="InterPro" id="IPR050336">
    <property type="entry name" value="Chromosome_partition/occlusion"/>
</dbReference>
<dbReference type="Gene3D" id="1.10.10.2830">
    <property type="match status" value="1"/>
</dbReference>
<evidence type="ECO:0000259" key="1">
    <source>
        <dbReference type="SMART" id="SM00470"/>
    </source>
</evidence>